<feature type="non-terminal residue" evidence="3">
    <location>
        <position position="1"/>
    </location>
</feature>
<dbReference type="Gene3D" id="3.20.20.30">
    <property type="entry name" value="Luciferase-like domain"/>
    <property type="match status" value="1"/>
</dbReference>
<reference evidence="3 4" key="1">
    <citation type="submission" date="2023-12" db="EMBL/GenBank/DDBJ databases">
        <title>30 novel species of actinomycetes from the DSMZ collection.</title>
        <authorList>
            <person name="Nouioui I."/>
        </authorList>
    </citation>
    <scope>NUCLEOTIDE SEQUENCE [LARGE SCALE GENOMIC DNA]</scope>
    <source>
        <strain evidence="3 4">DSM 41528</strain>
    </source>
</reference>
<proteinExistence type="predicted"/>
<dbReference type="Pfam" id="PF00296">
    <property type="entry name" value="Bac_luciferase"/>
    <property type="match status" value="1"/>
</dbReference>
<comment type="caution">
    <text evidence="3">The sequence shown here is derived from an EMBL/GenBank/DDBJ whole genome shotgun (WGS) entry which is preliminary data.</text>
</comment>
<dbReference type="Proteomes" id="UP001307760">
    <property type="component" value="Unassembled WGS sequence"/>
</dbReference>
<evidence type="ECO:0000313" key="4">
    <source>
        <dbReference type="Proteomes" id="UP001307760"/>
    </source>
</evidence>
<evidence type="ECO:0000256" key="1">
    <source>
        <dbReference type="ARBA" id="ARBA00023002"/>
    </source>
</evidence>
<keyword evidence="1" id="KW-0560">Oxidoreductase</keyword>
<evidence type="ECO:0000259" key="2">
    <source>
        <dbReference type="Pfam" id="PF00296"/>
    </source>
</evidence>
<dbReference type="InterPro" id="IPR011251">
    <property type="entry name" value="Luciferase-like_dom"/>
</dbReference>
<organism evidence="3 4">
    <name type="scientific">Streptomyces bugieae</name>
    <dbReference type="NCBI Taxonomy" id="3098223"/>
    <lineage>
        <taxon>Bacteria</taxon>
        <taxon>Bacillati</taxon>
        <taxon>Actinomycetota</taxon>
        <taxon>Actinomycetes</taxon>
        <taxon>Kitasatosporales</taxon>
        <taxon>Streptomycetaceae</taxon>
        <taxon>Streptomyces</taxon>
    </lineage>
</organism>
<sequence length="76" mass="8426">GYDYSHHGRTGNPDTAFVPDEIVDRFCLLGPAEAHIEKLRHLKELGVDQFAVYNMHDAREATIDAYGSEIIPALTG</sequence>
<dbReference type="RefSeq" id="WP_330824394.1">
    <property type="nucleotide sequence ID" value="NZ_JAZBJP010000150.1"/>
</dbReference>
<dbReference type="PANTHER" id="PTHR43244">
    <property type="match status" value="1"/>
</dbReference>
<name>A0ABU7P538_9ACTN</name>
<accession>A0ABU7P538</accession>
<protein>
    <submittedName>
        <fullName evidence="3">LLM class flavin-dependent oxidoreductase</fullName>
    </submittedName>
</protein>
<dbReference type="SUPFAM" id="SSF51679">
    <property type="entry name" value="Bacterial luciferase-like"/>
    <property type="match status" value="1"/>
</dbReference>
<feature type="domain" description="Luciferase-like" evidence="2">
    <location>
        <begin position="3"/>
        <end position="49"/>
    </location>
</feature>
<dbReference type="InterPro" id="IPR036661">
    <property type="entry name" value="Luciferase-like_sf"/>
</dbReference>
<dbReference type="PANTHER" id="PTHR43244:SF1">
    <property type="entry name" value="5,10-METHYLENETETRAHYDROMETHANOPTERIN REDUCTASE"/>
    <property type="match status" value="1"/>
</dbReference>
<dbReference type="InterPro" id="IPR050564">
    <property type="entry name" value="F420-G6PD/mer"/>
</dbReference>
<evidence type="ECO:0000313" key="3">
    <source>
        <dbReference type="EMBL" id="MEE4425575.1"/>
    </source>
</evidence>
<dbReference type="EMBL" id="JAZBJP010000150">
    <property type="protein sequence ID" value="MEE4425575.1"/>
    <property type="molecule type" value="Genomic_DNA"/>
</dbReference>
<gene>
    <name evidence="3" type="ORF">V2J85_40655</name>
</gene>
<keyword evidence="4" id="KW-1185">Reference proteome</keyword>